<organism evidence="1 2">
    <name type="scientific">Rummeliibacillus stabekisii</name>
    <dbReference type="NCBI Taxonomy" id="241244"/>
    <lineage>
        <taxon>Bacteria</taxon>
        <taxon>Bacillati</taxon>
        <taxon>Bacillota</taxon>
        <taxon>Bacilli</taxon>
        <taxon>Bacillales</taxon>
        <taxon>Caryophanaceae</taxon>
        <taxon>Rummeliibacillus</taxon>
    </lineage>
</organism>
<dbReference type="KEGG" id="rst:ATY39_04295"/>
<reference evidence="2" key="2">
    <citation type="submission" date="2016-03" db="EMBL/GenBank/DDBJ databases">
        <authorList>
            <person name="Ploux O."/>
        </authorList>
    </citation>
    <scope>NUCLEOTIDE SEQUENCE [LARGE SCALE GENOMIC DNA]</scope>
    <source>
        <strain evidence="2">PP9</strain>
    </source>
</reference>
<gene>
    <name evidence="1" type="ORF">ATY39_04295</name>
</gene>
<accession>A0A143HAK0</accession>
<dbReference type="AlphaFoldDB" id="A0A143HAK0"/>
<keyword evidence="2" id="KW-1185">Reference proteome</keyword>
<sequence>MKEHKTRNIKNGESAILIYFIMNIGVAIRSNAQPLREHIKMEETLFNLNGNIFNLFSVLPTISKIKLENLCLIGIVILDGRRFNE</sequence>
<dbReference type="Proteomes" id="UP000076021">
    <property type="component" value="Chromosome"/>
</dbReference>
<dbReference type="STRING" id="241244.ATY39_04295"/>
<evidence type="ECO:0000313" key="1">
    <source>
        <dbReference type="EMBL" id="AMW98732.1"/>
    </source>
</evidence>
<dbReference type="RefSeq" id="WP_066786331.1">
    <property type="nucleotide sequence ID" value="NZ_CP014806.1"/>
</dbReference>
<proteinExistence type="predicted"/>
<dbReference type="EMBL" id="CP014806">
    <property type="protein sequence ID" value="AMW98732.1"/>
    <property type="molecule type" value="Genomic_DNA"/>
</dbReference>
<evidence type="ECO:0000313" key="2">
    <source>
        <dbReference type="Proteomes" id="UP000076021"/>
    </source>
</evidence>
<protein>
    <submittedName>
        <fullName evidence="1">Uncharacterized protein</fullName>
    </submittedName>
</protein>
<name>A0A143HAK0_9BACL</name>
<reference evidence="1 2" key="1">
    <citation type="journal article" date="2016" name="Genome Announc.">
        <title>Whole-Genome Sequence of Rummeliibacillus stabekisii Strain PP9 Isolated from Antarctic Soil.</title>
        <authorList>
            <person name="da Mota F.F."/>
            <person name="Vollu R.E."/>
            <person name="Jurelevicius D."/>
            <person name="Seldin L."/>
        </authorList>
    </citation>
    <scope>NUCLEOTIDE SEQUENCE [LARGE SCALE GENOMIC DNA]</scope>
    <source>
        <strain evidence="1 2">PP9</strain>
    </source>
</reference>